<reference evidence="2" key="1">
    <citation type="submission" date="2025-08" db="UniProtKB">
        <authorList>
            <consortium name="RefSeq"/>
        </authorList>
    </citation>
    <scope>IDENTIFICATION</scope>
    <source>
        <tissue evidence="2">Blood</tissue>
    </source>
</reference>
<gene>
    <name evidence="2" type="primary">LOC123617322</name>
</gene>
<keyword evidence="1" id="KW-1185">Reference proteome</keyword>
<evidence type="ECO:0000313" key="2">
    <source>
        <dbReference type="RefSeq" id="XP_074205915.1"/>
    </source>
</evidence>
<organism evidence="1 2">
    <name type="scientific">Camelus bactrianus</name>
    <name type="common">Bactrian camel</name>
    <dbReference type="NCBI Taxonomy" id="9837"/>
    <lineage>
        <taxon>Eukaryota</taxon>
        <taxon>Metazoa</taxon>
        <taxon>Chordata</taxon>
        <taxon>Craniata</taxon>
        <taxon>Vertebrata</taxon>
        <taxon>Euteleostomi</taxon>
        <taxon>Mammalia</taxon>
        <taxon>Eutheria</taxon>
        <taxon>Laurasiatheria</taxon>
        <taxon>Artiodactyla</taxon>
        <taxon>Tylopoda</taxon>
        <taxon>Camelidae</taxon>
        <taxon>Camelus</taxon>
    </lineage>
</organism>
<name>A0AC58P7A9_CAMBA</name>
<accession>A0AC58P7A9</accession>
<sequence length="208" mass="22548">MGLRGAGRMGGGSKARPRWAGLQRERGAGPGRWRGGRGRGWPGAGAGARVRNRLETKAEQGRDSPEPSPGPARPLTAWDPVDTTALPSRELGLSDAAGCVLGLEGTWDTSVNKTKIPVLEEVTEWTSLPADPKARPGQLRAPHPPPCPWNVSSTHHSHSWSHFKDAAVKVLNVWHTAYFYIFTCRDSYQNYPVTSLLTPSKSQTNHSG</sequence>
<evidence type="ECO:0000313" key="1">
    <source>
        <dbReference type="Proteomes" id="UP001732780"/>
    </source>
</evidence>
<dbReference type="RefSeq" id="XP_074205915.1">
    <property type="nucleotide sequence ID" value="XM_074349814.1"/>
</dbReference>
<dbReference type="Proteomes" id="UP001732780">
    <property type="component" value="Chromosome 21"/>
</dbReference>
<protein>
    <submittedName>
        <fullName evidence="2">Uncharacterized protein LOC123617322</fullName>
    </submittedName>
</protein>
<proteinExistence type="predicted"/>